<dbReference type="Proteomes" id="UP000062475">
    <property type="component" value="Chromosome"/>
</dbReference>
<keyword evidence="2 3" id="KW-0802">TPR repeat</keyword>
<organism evidence="4 10">
    <name type="scientific">Metallosphaera sedula</name>
    <dbReference type="NCBI Taxonomy" id="43687"/>
    <lineage>
        <taxon>Archaea</taxon>
        <taxon>Thermoproteota</taxon>
        <taxon>Thermoprotei</taxon>
        <taxon>Sulfolobales</taxon>
        <taxon>Sulfolobaceae</taxon>
        <taxon>Metallosphaera</taxon>
    </lineage>
</organism>
<sequence>MDISNLLQSGNLNLALLKLREMVEQNPSKENYQLLGRVLLELGRDEEAIDAFIKGEDYVSASRLLALKDPDTTLDLLRDKQSKEAKIIRAMLLLRKERYDEALREIENVEDKDALLLKVKGISEYFTGRFYEALRDLSRAISYYPLDADLFYFRALTRISLGDEQNAEKDLDIAINLNPYYAEAYLNKGILTEKKGDIQGAIKLYTKSIDLKPNYKEAYIRRSKAYHQLGREEEAKSDLAKSEKLD</sequence>
<evidence type="ECO:0000313" key="4">
    <source>
        <dbReference type="EMBL" id="AIM27672.1"/>
    </source>
</evidence>
<name>A0A088E7J1_9CREN</name>
<dbReference type="EMBL" id="CP012175">
    <property type="protein sequence ID" value="AKV81264.1"/>
    <property type="molecule type" value="Genomic_DNA"/>
</dbReference>
<dbReference type="Proteomes" id="UP000061362">
    <property type="component" value="Chromosome"/>
</dbReference>
<reference evidence="9 11" key="3">
    <citation type="submission" date="2015-07" db="EMBL/GenBank/DDBJ databases">
        <title>Physiological, transcriptional responses and genome re-sequencing of acid resistant extremely thermoacidophilic Metallosphaera sedula SARC-M1.</title>
        <authorList>
            <person name="Ai C."/>
            <person name="McCarthy S."/>
            <person name="Eckrich V."/>
            <person name="Rudrappa D."/>
            <person name="Qiu G."/>
            <person name="Blum P."/>
        </authorList>
    </citation>
    <scope>NUCLEOTIDE SEQUENCE [LARGE SCALE GENOMIC DNA]</scope>
    <source>
        <strain evidence="9 11">SARC-M1</strain>
    </source>
</reference>
<keyword evidence="1" id="KW-0677">Repeat</keyword>
<reference evidence="4 10" key="1">
    <citation type="journal article" date="2014" name="J. Bacteriol.">
        <title>Role of an Archaeal PitA Transporter in the Copper and Arsenic Resistance of Metallosphaera sedula, an Extreme Thermoacidophile.</title>
        <authorList>
            <person name="McCarthy S."/>
            <person name="Ai C."/>
            <person name="Wheaton G."/>
            <person name="Tevatia R."/>
            <person name="Eckrich V."/>
            <person name="Kelly R."/>
            <person name="Blum P."/>
        </authorList>
    </citation>
    <scope>NUCLEOTIDE SEQUENCE [LARGE SCALE GENOMIC DNA]</scope>
    <source>
        <strain evidence="4 10">CuR1</strain>
    </source>
</reference>
<dbReference type="InterPro" id="IPR050498">
    <property type="entry name" value="Ycf3"/>
</dbReference>
<proteinExistence type="predicted"/>
<dbReference type="EMBL" id="CP012174">
    <property type="protein sequence ID" value="AKV79019.1"/>
    <property type="molecule type" value="Genomic_DNA"/>
</dbReference>
<evidence type="ECO:0000313" key="9">
    <source>
        <dbReference type="EMBL" id="AKV83503.1"/>
    </source>
</evidence>
<dbReference type="RefSeq" id="WP_012021475.1">
    <property type="nucleotide sequence ID" value="NZ_AP019770.1"/>
</dbReference>
<dbReference type="AlphaFoldDB" id="A0A088E7J1"/>
<evidence type="ECO:0000256" key="3">
    <source>
        <dbReference type="PROSITE-ProRule" id="PRU00339"/>
    </source>
</evidence>
<evidence type="ECO:0000256" key="1">
    <source>
        <dbReference type="ARBA" id="ARBA00022737"/>
    </source>
</evidence>
<dbReference type="PROSITE" id="PS50293">
    <property type="entry name" value="TPR_REGION"/>
    <property type="match status" value="1"/>
</dbReference>
<evidence type="ECO:0000313" key="12">
    <source>
        <dbReference type="Proteomes" id="UP000061362"/>
    </source>
</evidence>
<dbReference type="OMA" id="HYENENF"/>
<evidence type="ECO:0000313" key="15">
    <source>
        <dbReference type="Proteomes" id="UP000068832"/>
    </source>
</evidence>
<evidence type="ECO:0000313" key="10">
    <source>
        <dbReference type="Proteomes" id="UP000029084"/>
    </source>
</evidence>
<evidence type="ECO:0000313" key="7">
    <source>
        <dbReference type="EMBL" id="AKV79019.1"/>
    </source>
</evidence>
<protein>
    <submittedName>
        <fullName evidence="4">TPR repeat-containing protein</fullName>
    </submittedName>
</protein>
<dbReference type="PANTHER" id="PTHR44858:SF1">
    <property type="entry name" value="UDP-N-ACETYLGLUCOSAMINE--PEPTIDE N-ACETYLGLUCOSAMINYLTRANSFERASE SPINDLY-RELATED"/>
    <property type="match status" value="1"/>
</dbReference>
<dbReference type="EMBL" id="CP012172">
    <property type="protein sequence ID" value="AKV74529.1"/>
    <property type="molecule type" value="Genomic_DNA"/>
</dbReference>
<evidence type="ECO:0000313" key="5">
    <source>
        <dbReference type="EMBL" id="AKV74529.1"/>
    </source>
</evidence>
<dbReference type="OrthoDB" id="115601at2157"/>
<dbReference type="EMBL" id="CP012173">
    <property type="protein sequence ID" value="AKV76768.1"/>
    <property type="molecule type" value="Genomic_DNA"/>
</dbReference>
<dbReference type="Pfam" id="PF13432">
    <property type="entry name" value="TPR_16"/>
    <property type="match status" value="1"/>
</dbReference>
<dbReference type="EMBL" id="CP012176">
    <property type="protein sequence ID" value="AKV83503.1"/>
    <property type="molecule type" value="Genomic_DNA"/>
</dbReference>
<accession>A0A088E7J1</accession>
<evidence type="ECO:0000256" key="2">
    <source>
        <dbReference type="ARBA" id="ARBA00022803"/>
    </source>
</evidence>
<evidence type="ECO:0000313" key="6">
    <source>
        <dbReference type="EMBL" id="AKV76768.1"/>
    </source>
</evidence>
<evidence type="ECO:0000313" key="8">
    <source>
        <dbReference type="EMBL" id="AKV81264.1"/>
    </source>
</evidence>
<dbReference type="GeneID" id="91756036"/>
<evidence type="ECO:0000313" key="13">
    <source>
        <dbReference type="Proteomes" id="UP000062398"/>
    </source>
</evidence>
<dbReference type="Proteomes" id="UP000056255">
    <property type="component" value="Chromosome"/>
</dbReference>
<dbReference type="Proteomes" id="UP000068832">
    <property type="component" value="Chromosome"/>
</dbReference>
<dbReference type="SMART" id="SM00028">
    <property type="entry name" value="TPR"/>
    <property type="match status" value="3"/>
</dbReference>
<dbReference type="PROSITE" id="PS50005">
    <property type="entry name" value="TPR"/>
    <property type="match status" value="1"/>
</dbReference>
<dbReference type="InterPro" id="IPR019734">
    <property type="entry name" value="TPR_rpt"/>
</dbReference>
<dbReference type="PATRIC" id="fig|43687.5.peg.1662"/>
<dbReference type="Proteomes" id="UP000029084">
    <property type="component" value="Chromosome"/>
</dbReference>
<dbReference type="Proteomes" id="UP000062398">
    <property type="component" value="Chromosome"/>
</dbReference>
<evidence type="ECO:0000313" key="11">
    <source>
        <dbReference type="Proteomes" id="UP000056255"/>
    </source>
</evidence>
<feature type="repeat" description="TPR" evidence="3">
    <location>
        <begin position="182"/>
        <end position="215"/>
    </location>
</feature>
<dbReference type="PANTHER" id="PTHR44858">
    <property type="entry name" value="TETRATRICOPEPTIDE REPEAT PROTEIN 6"/>
    <property type="match status" value="1"/>
</dbReference>
<dbReference type="EMBL" id="CP008822">
    <property type="protein sequence ID" value="AIM27672.1"/>
    <property type="molecule type" value="Genomic_DNA"/>
</dbReference>
<dbReference type="Gene3D" id="1.25.40.10">
    <property type="entry name" value="Tetratricopeptide repeat domain"/>
    <property type="match status" value="3"/>
</dbReference>
<evidence type="ECO:0000313" key="14">
    <source>
        <dbReference type="Proteomes" id="UP000062475"/>
    </source>
</evidence>
<reference evidence="12 13" key="2">
    <citation type="journal article" date="2015" name="Genome Announc.">
        <title>Complete Genome Sequences of Evolved Arsenate-Resistant Metallosphaera sedula Strains.</title>
        <authorList>
            <person name="Ai C."/>
            <person name="McCarthy S."/>
            <person name="Schackwitz W."/>
            <person name="Martin J."/>
            <person name="Lipzen A."/>
            <person name="Blum P."/>
        </authorList>
    </citation>
    <scope>NUCLEOTIDE SEQUENCE [LARGE SCALE GENOMIC DNA]</scope>
    <source>
        <strain evidence="7 13">ARS120-1</strain>
        <strain evidence="8 12">ARS120-2</strain>
        <strain evidence="5 15">ARS50-1</strain>
        <strain evidence="6 14">ARS50-2</strain>
    </source>
</reference>
<dbReference type="SUPFAM" id="SSF48452">
    <property type="entry name" value="TPR-like"/>
    <property type="match status" value="2"/>
</dbReference>
<gene>
    <name evidence="4" type="ORF">HA72_1532</name>
    <name evidence="5" type="ORF">MsedA_1554</name>
    <name evidence="6" type="ORF">MsedB_1556</name>
    <name evidence="7" type="ORF">MsedC_1554</name>
    <name evidence="8" type="ORF">MsedD_1555</name>
    <name evidence="9" type="ORF">MsedE_1560</name>
</gene>
<dbReference type="Pfam" id="PF13181">
    <property type="entry name" value="TPR_8"/>
    <property type="match status" value="3"/>
</dbReference>
<dbReference type="InterPro" id="IPR011990">
    <property type="entry name" value="TPR-like_helical_dom_sf"/>
</dbReference>